<dbReference type="Proteomes" id="UP001205566">
    <property type="component" value="Unassembled WGS sequence"/>
</dbReference>
<dbReference type="Pfam" id="PF00581">
    <property type="entry name" value="Rhodanese"/>
    <property type="match status" value="2"/>
</dbReference>
<protein>
    <submittedName>
        <fullName evidence="3">MBL fold metallo-hydrolase</fullName>
    </submittedName>
</protein>
<dbReference type="SUPFAM" id="SSF56281">
    <property type="entry name" value="Metallo-hydrolase/oxidoreductase"/>
    <property type="match status" value="1"/>
</dbReference>
<dbReference type="SMART" id="SM00849">
    <property type="entry name" value="Lactamase_B"/>
    <property type="match status" value="1"/>
</dbReference>
<dbReference type="SMART" id="SM00450">
    <property type="entry name" value="RHOD"/>
    <property type="match status" value="2"/>
</dbReference>
<dbReference type="SUPFAM" id="SSF52821">
    <property type="entry name" value="Rhodanese/Cell cycle control phosphatase"/>
    <property type="match status" value="2"/>
</dbReference>
<sequence>MQLVRIETPVISHFAYLITDGDVAAIVDPRRDVEVYLRTARDLGCWITHILETHRHEDFVMGSRYLSEVTGAKVVNTGHALFGRGDIALGDGEALEIGALKLVALHTPGHTPESVCYLVFGLENDRPWGVFTGDTLFYGDTGRSDLPDEARAVENAGCIYDSVHEKLGVLDDEVLVFPAHGPGSVCGSGMHAIPHSTLGRERRVNPVFVKDRAAFAQQKGGEELPRPPYFRRMELVNLNGGLQPSASVDAVALMSPDRFAVAARDAKVIDTREPEGYCAAHIQNSYSVWLQGLPVFGGWVAESQDRILLVCDREEDIREGAMHLARIGLDRVVGGLKGGFPGWRNSGQPWGCCGVISPQSLRQALPSQRVLDVREAGEFAAGHIPGALHCFVGHLEEKLAELALDKDAPLVVTCGVGHRAGVAVSILHRAGFRDVRNLLGGMKAWHACDFPVMQGRQGAPE</sequence>
<comment type="caution">
    <text evidence="3">The sequence shown here is derived from an EMBL/GenBank/DDBJ whole genome shotgun (WGS) entry which is preliminary data.</text>
</comment>
<keyword evidence="1" id="KW-0479">Metal-binding</keyword>
<evidence type="ECO:0000259" key="2">
    <source>
        <dbReference type="PROSITE" id="PS50206"/>
    </source>
</evidence>
<dbReference type="InterPro" id="IPR036866">
    <property type="entry name" value="RibonucZ/Hydroxyglut_hydro"/>
</dbReference>
<dbReference type="InterPro" id="IPR001279">
    <property type="entry name" value="Metallo-B-lactamas"/>
</dbReference>
<dbReference type="InterPro" id="IPR051682">
    <property type="entry name" value="Mito_Persulfide_Diox"/>
</dbReference>
<keyword evidence="4" id="KW-1185">Reference proteome</keyword>
<dbReference type="PANTHER" id="PTHR43084">
    <property type="entry name" value="PERSULFIDE DIOXYGENASE ETHE1"/>
    <property type="match status" value="1"/>
</dbReference>
<dbReference type="Gene3D" id="3.40.250.10">
    <property type="entry name" value="Rhodanese-like domain"/>
    <property type="match status" value="2"/>
</dbReference>
<accession>A0ABT1NZS6</accession>
<dbReference type="InterPro" id="IPR044528">
    <property type="entry name" value="POD-like_MBL-fold"/>
</dbReference>
<feature type="domain" description="Rhodanese" evidence="2">
    <location>
        <begin position="262"/>
        <end position="352"/>
    </location>
</feature>
<dbReference type="Pfam" id="PF00753">
    <property type="entry name" value="Lactamase_B"/>
    <property type="match status" value="1"/>
</dbReference>
<name>A0ABT1NZS6_9GAMM</name>
<dbReference type="EMBL" id="JACASI010000025">
    <property type="protein sequence ID" value="MCQ3829388.1"/>
    <property type="molecule type" value="Genomic_DNA"/>
</dbReference>
<dbReference type="PROSITE" id="PS50206">
    <property type="entry name" value="RHODANESE_3"/>
    <property type="match status" value="2"/>
</dbReference>
<reference evidence="3" key="1">
    <citation type="thesis" date="2020" institute="Technische Universitat Dresden" country="Dresden, Germany">
        <title>The Agarolytic System of Microbulbifer elongatus PORT2, Isolated from Batu Karas, Pangandaran West Java Indonesia.</title>
        <authorList>
            <person name="Anggraeni S.R."/>
        </authorList>
    </citation>
    <scope>NUCLEOTIDE SEQUENCE</scope>
    <source>
        <strain evidence="3">PORT2</strain>
    </source>
</reference>
<gene>
    <name evidence="3" type="ORF">HXX02_08010</name>
</gene>
<evidence type="ECO:0000256" key="1">
    <source>
        <dbReference type="ARBA" id="ARBA00022723"/>
    </source>
</evidence>
<dbReference type="InterPro" id="IPR001763">
    <property type="entry name" value="Rhodanese-like_dom"/>
</dbReference>
<evidence type="ECO:0000313" key="3">
    <source>
        <dbReference type="EMBL" id="MCQ3829388.1"/>
    </source>
</evidence>
<dbReference type="RefSeq" id="WP_255874251.1">
    <property type="nucleotide sequence ID" value="NZ_JACASI010000025.1"/>
</dbReference>
<evidence type="ECO:0000313" key="4">
    <source>
        <dbReference type="Proteomes" id="UP001205566"/>
    </source>
</evidence>
<proteinExistence type="predicted"/>
<dbReference type="Gene3D" id="3.60.15.10">
    <property type="entry name" value="Ribonuclease Z/Hydroxyacylglutathione hydrolase-like"/>
    <property type="match status" value="1"/>
</dbReference>
<feature type="domain" description="Rhodanese" evidence="2">
    <location>
        <begin position="364"/>
        <end position="454"/>
    </location>
</feature>
<organism evidence="3 4">
    <name type="scientific">Microbulbifer elongatus</name>
    <dbReference type="NCBI Taxonomy" id="86173"/>
    <lineage>
        <taxon>Bacteria</taxon>
        <taxon>Pseudomonadati</taxon>
        <taxon>Pseudomonadota</taxon>
        <taxon>Gammaproteobacteria</taxon>
        <taxon>Cellvibrionales</taxon>
        <taxon>Microbulbiferaceae</taxon>
        <taxon>Microbulbifer</taxon>
    </lineage>
</organism>
<dbReference type="InterPro" id="IPR036873">
    <property type="entry name" value="Rhodanese-like_dom_sf"/>
</dbReference>
<dbReference type="CDD" id="cd07724">
    <property type="entry name" value="POD-like_MBL-fold"/>
    <property type="match status" value="1"/>
</dbReference>
<dbReference type="CDD" id="cd00158">
    <property type="entry name" value="RHOD"/>
    <property type="match status" value="1"/>
</dbReference>
<dbReference type="PANTHER" id="PTHR43084:SF1">
    <property type="entry name" value="PERSULFIDE DIOXYGENASE ETHE1, MITOCHONDRIAL"/>
    <property type="match status" value="1"/>
</dbReference>